<dbReference type="Pfam" id="PF12937">
    <property type="entry name" value="F-box-like"/>
    <property type="match status" value="1"/>
</dbReference>
<dbReference type="SUPFAM" id="SSF52047">
    <property type="entry name" value="RNI-like"/>
    <property type="match status" value="1"/>
</dbReference>
<comment type="caution">
    <text evidence="2">The sequence shown here is derived from an EMBL/GenBank/DDBJ whole genome shotgun (WGS) entry which is preliminary data.</text>
</comment>
<evidence type="ECO:0000313" key="3">
    <source>
        <dbReference type="Proteomes" id="UP001221142"/>
    </source>
</evidence>
<dbReference type="EMBL" id="JARKIF010000003">
    <property type="protein sequence ID" value="KAJ7644463.1"/>
    <property type="molecule type" value="Genomic_DNA"/>
</dbReference>
<accession>A0AAD7FYQ6</accession>
<keyword evidence="3" id="KW-1185">Reference proteome</keyword>
<dbReference type="Proteomes" id="UP001221142">
    <property type="component" value="Unassembled WGS sequence"/>
</dbReference>
<organism evidence="2 3">
    <name type="scientific">Roridomyces roridus</name>
    <dbReference type="NCBI Taxonomy" id="1738132"/>
    <lineage>
        <taxon>Eukaryota</taxon>
        <taxon>Fungi</taxon>
        <taxon>Dikarya</taxon>
        <taxon>Basidiomycota</taxon>
        <taxon>Agaricomycotina</taxon>
        <taxon>Agaricomycetes</taxon>
        <taxon>Agaricomycetidae</taxon>
        <taxon>Agaricales</taxon>
        <taxon>Marasmiineae</taxon>
        <taxon>Mycenaceae</taxon>
        <taxon>Roridomyces</taxon>
    </lineage>
</organism>
<dbReference type="InterPro" id="IPR032675">
    <property type="entry name" value="LRR_dom_sf"/>
</dbReference>
<reference evidence="2" key="1">
    <citation type="submission" date="2023-03" db="EMBL/GenBank/DDBJ databases">
        <title>Massive genome expansion in bonnet fungi (Mycena s.s.) driven by repeated elements and novel gene families across ecological guilds.</title>
        <authorList>
            <consortium name="Lawrence Berkeley National Laboratory"/>
            <person name="Harder C.B."/>
            <person name="Miyauchi S."/>
            <person name="Viragh M."/>
            <person name="Kuo A."/>
            <person name="Thoen E."/>
            <person name="Andreopoulos B."/>
            <person name="Lu D."/>
            <person name="Skrede I."/>
            <person name="Drula E."/>
            <person name="Henrissat B."/>
            <person name="Morin E."/>
            <person name="Kohler A."/>
            <person name="Barry K."/>
            <person name="LaButti K."/>
            <person name="Morin E."/>
            <person name="Salamov A."/>
            <person name="Lipzen A."/>
            <person name="Mereny Z."/>
            <person name="Hegedus B."/>
            <person name="Baldrian P."/>
            <person name="Stursova M."/>
            <person name="Weitz H."/>
            <person name="Taylor A."/>
            <person name="Grigoriev I.V."/>
            <person name="Nagy L.G."/>
            <person name="Martin F."/>
            <person name="Kauserud H."/>
        </authorList>
    </citation>
    <scope>NUCLEOTIDE SEQUENCE</scope>
    <source>
        <strain evidence="2">9284</strain>
    </source>
</reference>
<name>A0AAD7FYQ6_9AGAR</name>
<sequence length="444" mass="49277">MSAIKLRARLAEIEQRMLALQAQMVLLHAVHQSVRNDLDAIVYPVLQLPNEITSEIFTRYVEDKDSKDSSPLRLLEICRSWREVAISTCQLWTHIRSVQLLAYWLPRAGGIPLDVKLVLRDTPETLAALQMLCQYSSQWERVELRWAGNGPLPTVFSGPFPNLKKFTLTAKMTLPPLLADAPHLQELELGYGSLASEWNSTPSLMHITRLNLTFETEKCFQLLAQAPNVEDLCIATPYGVANPEPDTPPTTSLILPRVHTLRFAVPSASQILEYLTLPALENLSIALGDSGEWDPTPDLVQLLERSGCTLRKLNLQLIDAHQDSLDSFIELVPLQATRDLTLSNPDGQKLDFDDLLGAMIKGTLLPALDSLKIVGYQFGDGLTSLIALISARADPASWQDVAKLKSVGLSFAAGITAGPVIIPHELFVRTRRRAIPNFFVRTLL</sequence>
<dbReference type="AlphaFoldDB" id="A0AAD7FYQ6"/>
<gene>
    <name evidence="2" type="ORF">FB45DRAFT_999506</name>
</gene>
<feature type="domain" description="F-box" evidence="1">
    <location>
        <begin position="46"/>
        <end position="95"/>
    </location>
</feature>
<evidence type="ECO:0000313" key="2">
    <source>
        <dbReference type="EMBL" id="KAJ7644463.1"/>
    </source>
</evidence>
<dbReference type="InterPro" id="IPR001810">
    <property type="entry name" value="F-box_dom"/>
</dbReference>
<evidence type="ECO:0000259" key="1">
    <source>
        <dbReference type="Pfam" id="PF12937"/>
    </source>
</evidence>
<proteinExistence type="predicted"/>
<dbReference type="Gene3D" id="3.80.10.10">
    <property type="entry name" value="Ribonuclease Inhibitor"/>
    <property type="match status" value="1"/>
</dbReference>
<protein>
    <recommendedName>
        <fullName evidence="1">F-box domain-containing protein</fullName>
    </recommendedName>
</protein>